<sequence>MDHQNKGAHTPNRFLSVRGQRTTSSAASSAESSPHFLSWRQATTPSRPSVAGPAKSLATDLSGGARLPQYWPSFGDAVRQKEADDVVFGIRKRTTAARATVIDGRPMTLVTRPTSLARRLLSEPGATGAVSPSAAPTTEAATGQARPGKPTRLSPTALDWAPRANALSPRLSSLSYADVARIGDRRPPPPPFPILRKPRSPRASLASTGTIVRPGASSSNTTGSSNDSEMDDGHDSDKESKTTTLEMEATKTAETTQADEFTELAVRITTSDDCETRDTSPSCHGLGNALGDGLGLLGKSADENLTIGTSDDLLVNRHDANAVFMSADGGRGSRPKCPVNMSAHKVTPTLRPHLRTQPFPTQQKYLQYRAPTHVLANHAPARARCTPPRITPTRHRPLTNTPTRSAAATARTTPSSHGQRAPNSPGPVLAAMKFAELHHNAQRYGWGASPFLPKTDVEYEQLIQELRDRQKCHQEAKRWQAVVMQQEADTEQQGAMTVQGRASQPTQPKSAKQFHGGRDVLEGQARLGAASTMQPSFQPTDGSTTVLGVHTTFSDRLVPYEPDKGLFYSEWHFAPWPTTDEFCCAGRVSPHRFPWPHGPVPSGTTSLRGGNQGNGGQYYEPEIYIQNRWDWIPPHEIVGLVNEPSVEIEVADVNGQLQNLIANIDKLLI</sequence>
<accession>A0A0F2M2S6</accession>
<name>A0A0F2M2S6_SPOSC</name>
<organism evidence="2 3">
    <name type="scientific">Sporothrix schenckii 1099-18</name>
    <dbReference type="NCBI Taxonomy" id="1397361"/>
    <lineage>
        <taxon>Eukaryota</taxon>
        <taxon>Fungi</taxon>
        <taxon>Dikarya</taxon>
        <taxon>Ascomycota</taxon>
        <taxon>Pezizomycotina</taxon>
        <taxon>Sordariomycetes</taxon>
        <taxon>Sordariomycetidae</taxon>
        <taxon>Ophiostomatales</taxon>
        <taxon>Ophiostomataceae</taxon>
        <taxon>Sporothrix</taxon>
    </lineage>
</organism>
<reference evidence="2 3" key="1">
    <citation type="journal article" date="2014" name="BMC Genomics">
        <title>Comparative genomics of the major fungal agents of human and animal Sporotrichosis: Sporothrix schenckii and Sporothrix brasiliensis.</title>
        <authorList>
            <person name="Teixeira M.M."/>
            <person name="de Almeida L.G."/>
            <person name="Kubitschek-Barreira P."/>
            <person name="Alves F.L."/>
            <person name="Kioshima E.S."/>
            <person name="Abadio A.K."/>
            <person name="Fernandes L."/>
            <person name="Derengowski L.S."/>
            <person name="Ferreira K.S."/>
            <person name="Souza R.C."/>
            <person name="Ruiz J.C."/>
            <person name="de Andrade N.C."/>
            <person name="Paes H.C."/>
            <person name="Nicola A.M."/>
            <person name="Albuquerque P."/>
            <person name="Gerber A.L."/>
            <person name="Martins V.P."/>
            <person name="Peconick L.D."/>
            <person name="Neto A.V."/>
            <person name="Chaucanez C.B."/>
            <person name="Silva P.A."/>
            <person name="Cunha O.L."/>
            <person name="de Oliveira F.F."/>
            <person name="dos Santos T.C."/>
            <person name="Barros A.L."/>
            <person name="Soares M.A."/>
            <person name="de Oliveira L.M."/>
            <person name="Marini M.M."/>
            <person name="Villalobos-Duno H."/>
            <person name="Cunha M.M."/>
            <person name="de Hoog S."/>
            <person name="da Silveira J.F."/>
            <person name="Henrissat B."/>
            <person name="Nino-Vega G.A."/>
            <person name="Cisalpino P.S."/>
            <person name="Mora-Montes H.M."/>
            <person name="Almeida S.R."/>
            <person name="Stajich J.E."/>
            <person name="Lopes-Bezerra L.M."/>
            <person name="Vasconcelos A.T."/>
            <person name="Felipe M.S."/>
        </authorList>
    </citation>
    <scope>NUCLEOTIDE SEQUENCE [LARGE SCALE GENOMIC DNA]</scope>
    <source>
        <strain evidence="2 3">1099-18</strain>
    </source>
</reference>
<dbReference type="KEGG" id="ssck:SPSK_00244"/>
<feature type="compositionally biased region" description="Low complexity" evidence="1">
    <location>
        <begin position="24"/>
        <end position="33"/>
    </location>
</feature>
<feature type="region of interest" description="Disordered" evidence="1">
    <location>
        <begin position="180"/>
        <end position="258"/>
    </location>
</feature>
<dbReference type="GeneID" id="27662498"/>
<reference evidence="2 3" key="2">
    <citation type="journal article" date="2015" name="Eukaryot. Cell">
        <title>Asexual propagation of a virulent clone complex in a human and feline outbreak of sporotrichosis.</title>
        <authorList>
            <person name="Teixeira Mde M."/>
            <person name="Rodrigues A.M."/>
            <person name="Tsui C.K."/>
            <person name="de Almeida L.G."/>
            <person name="Van Diepeningen A.D."/>
            <person name="van den Ende B.G."/>
            <person name="Fernandes G.F."/>
            <person name="Kano R."/>
            <person name="Hamelin R.C."/>
            <person name="Lopes-Bezerra L.M."/>
            <person name="Vasconcelos A.T."/>
            <person name="de Hoog S."/>
            <person name="de Camargo Z.P."/>
            <person name="Felipe M.S."/>
        </authorList>
    </citation>
    <scope>NUCLEOTIDE SEQUENCE [LARGE SCALE GENOMIC DNA]</scope>
    <source>
        <strain evidence="2 3">1099-18</strain>
    </source>
</reference>
<feature type="compositionally biased region" description="Low complexity" evidence="1">
    <location>
        <begin position="217"/>
        <end position="227"/>
    </location>
</feature>
<evidence type="ECO:0000313" key="3">
    <source>
        <dbReference type="Proteomes" id="UP000033710"/>
    </source>
</evidence>
<dbReference type="Proteomes" id="UP000033710">
    <property type="component" value="Unassembled WGS sequence"/>
</dbReference>
<evidence type="ECO:0000313" key="2">
    <source>
        <dbReference type="EMBL" id="KJR84008.1"/>
    </source>
</evidence>
<comment type="caution">
    <text evidence="2">The sequence shown here is derived from an EMBL/GenBank/DDBJ whole genome shotgun (WGS) entry which is preliminary data.</text>
</comment>
<dbReference type="VEuPathDB" id="FungiDB:SPSK_00244"/>
<dbReference type="RefSeq" id="XP_016586684.1">
    <property type="nucleotide sequence ID" value="XM_016727221.1"/>
</dbReference>
<feature type="compositionally biased region" description="Low complexity" evidence="1">
    <location>
        <begin position="401"/>
        <end position="416"/>
    </location>
</feature>
<feature type="region of interest" description="Disordered" evidence="1">
    <location>
        <begin position="1"/>
        <end position="62"/>
    </location>
</feature>
<feature type="region of interest" description="Disordered" evidence="1">
    <location>
        <begin position="384"/>
        <end position="426"/>
    </location>
</feature>
<dbReference type="AlphaFoldDB" id="A0A0F2M2S6"/>
<dbReference type="OrthoDB" id="10422483at2759"/>
<protein>
    <submittedName>
        <fullName evidence="2">Uncharacterized protein</fullName>
    </submittedName>
</protein>
<feature type="compositionally biased region" description="Basic and acidic residues" evidence="1">
    <location>
        <begin position="231"/>
        <end position="241"/>
    </location>
</feature>
<feature type="region of interest" description="Disordered" evidence="1">
    <location>
        <begin position="122"/>
        <end position="161"/>
    </location>
</feature>
<feature type="compositionally biased region" description="Low complexity" evidence="1">
    <location>
        <begin position="129"/>
        <end position="142"/>
    </location>
</feature>
<dbReference type="EMBL" id="AXCR01000008">
    <property type="protein sequence ID" value="KJR84008.1"/>
    <property type="molecule type" value="Genomic_DNA"/>
</dbReference>
<proteinExistence type="predicted"/>
<gene>
    <name evidence="2" type="ORF">SPSK_00244</name>
</gene>
<evidence type="ECO:0000256" key="1">
    <source>
        <dbReference type="SAM" id="MobiDB-lite"/>
    </source>
</evidence>